<dbReference type="Pfam" id="PF00156">
    <property type="entry name" value="Pribosyltran"/>
    <property type="match status" value="1"/>
</dbReference>
<evidence type="ECO:0000256" key="1">
    <source>
        <dbReference type="ARBA" id="ARBA00022676"/>
    </source>
</evidence>
<dbReference type="GO" id="GO:0016757">
    <property type="term" value="F:glycosyltransferase activity"/>
    <property type="evidence" value="ECO:0007669"/>
    <property type="project" value="UniProtKB-KW"/>
</dbReference>
<dbReference type="EMBL" id="NEXE01000080">
    <property type="protein sequence ID" value="PSN89940.1"/>
    <property type="molecule type" value="Genomic_DNA"/>
</dbReference>
<proteinExistence type="predicted"/>
<evidence type="ECO:0000259" key="3">
    <source>
        <dbReference type="Pfam" id="PF00156"/>
    </source>
</evidence>
<keyword evidence="1" id="KW-0328">Glycosyltransferase</keyword>
<comment type="caution">
    <text evidence="4">The sequence shown here is derived from an EMBL/GenBank/DDBJ whole genome shotgun (WGS) entry which is preliminary data.</text>
</comment>
<reference evidence="4 5" key="1">
    <citation type="submission" date="2017-04" db="EMBL/GenBank/DDBJ databases">
        <title>Novel microbial lineages endemic to geothermal iron-oxide mats fill important gaps in the evolutionary history of Archaea.</title>
        <authorList>
            <person name="Jay Z.J."/>
            <person name="Beam J.P."/>
            <person name="Dlakic M."/>
            <person name="Rusch D.B."/>
            <person name="Kozubal M.A."/>
            <person name="Inskeep W.P."/>
        </authorList>
    </citation>
    <scope>NUCLEOTIDE SEQUENCE [LARGE SCALE GENOMIC DNA]</scope>
    <source>
        <strain evidence="4">OSP_D</strain>
    </source>
</reference>
<evidence type="ECO:0000256" key="2">
    <source>
        <dbReference type="ARBA" id="ARBA00022679"/>
    </source>
</evidence>
<evidence type="ECO:0000313" key="4">
    <source>
        <dbReference type="EMBL" id="PSN89940.1"/>
    </source>
</evidence>
<dbReference type="AlphaFoldDB" id="A0A2R6AU89"/>
<dbReference type="Proteomes" id="UP000240322">
    <property type="component" value="Unassembled WGS sequence"/>
</dbReference>
<evidence type="ECO:0000313" key="5">
    <source>
        <dbReference type="Proteomes" id="UP000240322"/>
    </source>
</evidence>
<dbReference type="CDD" id="cd06223">
    <property type="entry name" value="PRTases_typeI"/>
    <property type="match status" value="1"/>
</dbReference>
<dbReference type="Gene3D" id="3.40.50.2020">
    <property type="match status" value="1"/>
</dbReference>
<dbReference type="SUPFAM" id="SSF53271">
    <property type="entry name" value="PRTase-like"/>
    <property type="match status" value="1"/>
</dbReference>
<dbReference type="InterPro" id="IPR029057">
    <property type="entry name" value="PRTase-like"/>
</dbReference>
<protein>
    <recommendedName>
        <fullName evidence="3">Phosphoribosyltransferase domain-containing protein</fullName>
    </recommendedName>
</protein>
<gene>
    <name evidence="4" type="ORF">B9Q03_07885</name>
</gene>
<dbReference type="PANTHER" id="PTHR43363">
    <property type="entry name" value="HYPOXANTHINE PHOSPHORIBOSYLTRANSFERASE"/>
    <property type="match status" value="1"/>
</dbReference>
<dbReference type="InterPro" id="IPR000836">
    <property type="entry name" value="PRTase_dom"/>
</dbReference>
<organism evidence="4 5">
    <name type="scientific">Candidatus Marsarchaeota G2 archaeon OSP_D</name>
    <dbReference type="NCBI Taxonomy" id="1978157"/>
    <lineage>
        <taxon>Archaea</taxon>
        <taxon>Candidatus Marsarchaeota</taxon>
        <taxon>Candidatus Marsarchaeota group 2</taxon>
    </lineage>
</organism>
<keyword evidence="2" id="KW-0808">Transferase</keyword>
<feature type="domain" description="Phosphoribosyltransferase" evidence="3">
    <location>
        <begin position="53"/>
        <end position="188"/>
    </location>
</feature>
<name>A0A2R6AU89_9ARCH</name>
<sequence length="258" mass="29165">MDWLVVGLVSRFGKLLLGYHRSNIKKYIGVHSGFAVSKNLELRCVALTWGEIYGLSKKMALSVKRSGFKPDIVVAISRGGVIPARIVCDVLGIMDLLSVKVDHWLQTGDHTEKAVIKYPLNADLTGKSVLVVDDIADTGSSLEVTRKHVLDLGARVVKTATMQTLSTSTFTPDYTGEHVSEWAWFIYPWNYYEDLGNLMLRLLRGHPQLRGDHKDMARWFRQYYGVRVSGKRLREAASMLNERGYIRWEGKSITLTPH</sequence>
<dbReference type="PANTHER" id="PTHR43363:SF2">
    <property type="entry name" value="PHOSPHORIBOSYLTRANSFERASE"/>
    <property type="match status" value="1"/>
</dbReference>
<accession>A0A2R6AU89</accession>